<evidence type="ECO:0000313" key="2">
    <source>
        <dbReference type="EMBL" id="MFD2798287.1"/>
    </source>
</evidence>
<sequence>MTAAAKGMEATLDTQNGVPRWFSAALAHTPEVRQLTSADGLTITYRAWGDRTRPGLILIHGAGASSRWWDHIAPHLPGHRVVALDLSGHGDSGHRPAGYDVAEWAAEVSAVAVAEALDRPVLVGHSLGGRVAVAAAIAAPERFSRVVLVDTPSRHNTVVRLGNHRVYACPDDAIQRFRTLPEQPNVLDYIRGHIARHSLRPVRGGWTWKFDPRIFSTRPPLAQDLPKLTTPVALVRCEHGMVPQHMADEMTHLVGDSMPVIRIPGAGHHPMLDRPLALAAALRRLLRSSAA</sequence>
<keyword evidence="3" id="KW-1185">Reference proteome</keyword>
<evidence type="ECO:0000313" key="3">
    <source>
        <dbReference type="Proteomes" id="UP001597478"/>
    </source>
</evidence>
<protein>
    <submittedName>
        <fullName evidence="2">Alpha/beta fold hydrolase</fullName>
    </submittedName>
</protein>
<organism evidence="2 3">
    <name type="scientific">Prauserella oleivorans</name>
    <dbReference type="NCBI Taxonomy" id="1478153"/>
    <lineage>
        <taxon>Bacteria</taxon>
        <taxon>Bacillati</taxon>
        <taxon>Actinomycetota</taxon>
        <taxon>Actinomycetes</taxon>
        <taxon>Pseudonocardiales</taxon>
        <taxon>Pseudonocardiaceae</taxon>
        <taxon>Prauserella</taxon>
    </lineage>
</organism>
<accession>A0ABW5W3B6</accession>
<dbReference type="Gene3D" id="3.40.50.1820">
    <property type="entry name" value="alpha/beta hydrolase"/>
    <property type="match status" value="1"/>
</dbReference>
<dbReference type="PRINTS" id="PR00111">
    <property type="entry name" value="ABHYDROLASE"/>
</dbReference>
<dbReference type="GO" id="GO:0016787">
    <property type="term" value="F:hydrolase activity"/>
    <property type="evidence" value="ECO:0007669"/>
    <property type="project" value="UniProtKB-KW"/>
</dbReference>
<proteinExistence type="predicted"/>
<dbReference type="PANTHER" id="PTHR43798">
    <property type="entry name" value="MONOACYLGLYCEROL LIPASE"/>
    <property type="match status" value="1"/>
</dbReference>
<dbReference type="SUPFAM" id="SSF53474">
    <property type="entry name" value="alpha/beta-Hydrolases"/>
    <property type="match status" value="1"/>
</dbReference>
<dbReference type="PANTHER" id="PTHR43798:SF33">
    <property type="entry name" value="HYDROLASE, PUTATIVE (AFU_ORTHOLOGUE AFUA_2G14860)-RELATED"/>
    <property type="match status" value="1"/>
</dbReference>
<evidence type="ECO:0000259" key="1">
    <source>
        <dbReference type="Pfam" id="PF12697"/>
    </source>
</evidence>
<dbReference type="Pfam" id="PF12697">
    <property type="entry name" value="Abhydrolase_6"/>
    <property type="match status" value="1"/>
</dbReference>
<dbReference type="InterPro" id="IPR050266">
    <property type="entry name" value="AB_hydrolase_sf"/>
</dbReference>
<dbReference type="RefSeq" id="WP_377383751.1">
    <property type="nucleotide sequence ID" value="NZ_JBHSAN010000001.1"/>
</dbReference>
<dbReference type="InterPro" id="IPR029058">
    <property type="entry name" value="AB_hydrolase_fold"/>
</dbReference>
<dbReference type="Proteomes" id="UP001597478">
    <property type="component" value="Unassembled WGS sequence"/>
</dbReference>
<gene>
    <name evidence="2" type="ORF">ACFS2C_02640</name>
</gene>
<dbReference type="EMBL" id="JBHUOF010000003">
    <property type="protein sequence ID" value="MFD2798287.1"/>
    <property type="molecule type" value="Genomic_DNA"/>
</dbReference>
<feature type="domain" description="AB hydrolase-1" evidence="1">
    <location>
        <begin position="56"/>
        <end position="281"/>
    </location>
</feature>
<comment type="caution">
    <text evidence="2">The sequence shown here is derived from an EMBL/GenBank/DDBJ whole genome shotgun (WGS) entry which is preliminary data.</text>
</comment>
<name>A0ABW5W3B6_9PSEU</name>
<dbReference type="InterPro" id="IPR000073">
    <property type="entry name" value="AB_hydrolase_1"/>
</dbReference>
<keyword evidence="2" id="KW-0378">Hydrolase</keyword>
<reference evidence="3" key="1">
    <citation type="journal article" date="2019" name="Int. J. Syst. Evol. Microbiol.">
        <title>The Global Catalogue of Microorganisms (GCM) 10K type strain sequencing project: providing services to taxonomists for standard genome sequencing and annotation.</title>
        <authorList>
            <consortium name="The Broad Institute Genomics Platform"/>
            <consortium name="The Broad Institute Genome Sequencing Center for Infectious Disease"/>
            <person name="Wu L."/>
            <person name="Ma J."/>
        </authorList>
    </citation>
    <scope>NUCLEOTIDE SEQUENCE [LARGE SCALE GENOMIC DNA]</scope>
    <source>
        <strain evidence="3">IBRC-M 10906</strain>
    </source>
</reference>